<dbReference type="AlphaFoldDB" id="A0A6N6MUY7"/>
<feature type="signal peptide" evidence="1">
    <location>
        <begin position="1"/>
        <end position="23"/>
    </location>
</feature>
<keyword evidence="1" id="KW-0732">Signal</keyword>
<dbReference type="Gene3D" id="3.40.30.10">
    <property type="entry name" value="Glutaredoxin"/>
    <property type="match status" value="1"/>
</dbReference>
<feature type="chain" id="PRO_5026713259" evidence="1">
    <location>
        <begin position="24"/>
        <end position="229"/>
    </location>
</feature>
<sequence length="229" mass="24042">MRHAARLLLPLLVPLALAGPATAAERPVVIELFTSQSCSSCPPAEAFLGELADRPGDLLPLAFHVTYWNRLDWRDTFSLPAATERQEAYAQRLGAGSFTPQIVVDGRRSVVGSRREAVNAAIAQARGEAAAAVPVSLARVGGDLVVRLGPGAGGATILLVGFDARHETRVARGENAGRTLVQANVVRSVRSLGRWDGSARTLSEPWPAGTEAAVIVQAADGRILGAARS</sequence>
<name>A0A6N6MUY7_9HYPH</name>
<dbReference type="InterPro" id="IPR036249">
    <property type="entry name" value="Thioredoxin-like_sf"/>
</dbReference>
<keyword evidence="3" id="KW-1185">Reference proteome</keyword>
<dbReference type="RefSeq" id="WP_150961623.1">
    <property type="nucleotide sequence ID" value="NZ_VZZJ01000002.1"/>
</dbReference>
<dbReference type="SUPFAM" id="SSF52833">
    <property type="entry name" value="Thioredoxin-like"/>
    <property type="match status" value="1"/>
</dbReference>
<dbReference type="Proteomes" id="UP000441523">
    <property type="component" value="Unassembled WGS sequence"/>
</dbReference>
<dbReference type="PANTHER" id="PTHR36057">
    <property type="match status" value="1"/>
</dbReference>
<evidence type="ECO:0000313" key="2">
    <source>
        <dbReference type="EMBL" id="KAB1075560.1"/>
    </source>
</evidence>
<dbReference type="EMBL" id="VZZJ01000002">
    <property type="protein sequence ID" value="KAB1075560.1"/>
    <property type="molecule type" value="Genomic_DNA"/>
</dbReference>
<accession>A0A6N6MUY7</accession>
<proteinExistence type="predicted"/>
<dbReference type="PANTHER" id="PTHR36057:SF1">
    <property type="entry name" value="LIPOPROTEIN LIPID ATTACHMENT SITE-LIKE PROTEIN, PUTATIVE (DUF1223)-RELATED"/>
    <property type="match status" value="1"/>
</dbReference>
<organism evidence="2 3">
    <name type="scientific">Methylobacterium planeticum</name>
    <dbReference type="NCBI Taxonomy" id="2615211"/>
    <lineage>
        <taxon>Bacteria</taxon>
        <taxon>Pseudomonadati</taxon>
        <taxon>Pseudomonadota</taxon>
        <taxon>Alphaproteobacteria</taxon>
        <taxon>Hyphomicrobiales</taxon>
        <taxon>Methylobacteriaceae</taxon>
        <taxon>Methylobacterium</taxon>
    </lineage>
</organism>
<reference evidence="2 3" key="1">
    <citation type="submission" date="2019-09" db="EMBL/GenBank/DDBJ databases">
        <title>YIM 132548 draft genome.</title>
        <authorList>
            <person name="Jiang L."/>
        </authorList>
    </citation>
    <scope>NUCLEOTIDE SEQUENCE [LARGE SCALE GENOMIC DNA]</scope>
    <source>
        <strain evidence="2 3">YIM 132548</strain>
    </source>
</reference>
<evidence type="ECO:0000313" key="3">
    <source>
        <dbReference type="Proteomes" id="UP000441523"/>
    </source>
</evidence>
<dbReference type="InterPro" id="IPR010634">
    <property type="entry name" value="DUF1223"/>
</dbReference>
<evidence type="ECO:0000256" key="1">
    <source>
        <dbReference type="SAM" id="SignalP"/>
    </source>
</evidence>
<gene>
    <name evidence="2" type="ORF">F6X51_02435</name>
</gene>
<comment type="caution">
    <text evidence="2">The sequence shown here is derived from an EMBL/GenBank/DDBJ whole genome shotgun (WGS) entry which is preliminary data.</text>
</comment>
<dbReference type="Pfam" id="PF06764">
    <property type="entry name" value="DUF1223"/>
    <property type="match status" value="1"/>
</dbReference>
<protein>
    <submittedName>
        <fullName evidence="2">DUF1223 domain-containing protein</fullName>
    </submittedName>
</protein>